<dbReference type="EMBL" id="RAYQ01000030">
    <property type="protein sequence ID" value="RKI88201.1"/>
    <property type="molecule type" value="Genomic_DNA"/>
</dbReference>
<dbReference type="InterPro" id="IPR038109">
    <property type="entry name" value="DNA_bind_recomb_sf"/>
</dbReference>
<dbReference type="GO" id="GO:0000150">
    <property type="term" value="F:DNA strand exchange activity"/>
    <property type="evidence" value="ECO:0007669"/>
    <property type="project" value="InterPro"/>
</dbReference>
<evidence type="ECO:0000313" key="3">
    <source>
        <dbReference type="EMBL" id="RKI88201.1"/>
    </source>
</evidence>
<dbReference type="AlphaFoldDB" id="A0A3A9ALA2"/>
<dbReference type="InterPro" id="IPR036162">
    <property type="entry name" value="Resolvase-like_N_sf"/>
</dbReference>
<comment type="caution">
    <text evidence="3">The sequence shown here is derived from an EMBL/GenBank/DDBJ whole genome shotgun (WGS) entry which is preliminary data.</text>
</comment>
<dbReference type="Proteomes" id="UP000280696">
    <property type="component" value="Unassembled WGS sequence"/>
</dbReference>
<reference evidence="3 4" key="1">
    <citation type="submission" date="2018-09" db="EMBL/GenBank/DDBJ databases">
        <title>Murine metabolic-syndrome-specific gut microbial biobank.</title>
        <authorList>
            <person name="Liu C."/>
        </authorList>
    </citation>
    <scope>NUCLEOTIDE SEQUENCE [LARGE SCALE GENOMIC DNA]</scope>
    <source>
        <strain evidence="3 4">0.1xD8-82</strain>
    </source>
</reference>
<organism evidence="3 4">
    <name type="scientific">Parablautia intestinalis</name>
    <dbReference type="NCBI Taxonomy" id="2320100"/>
    <lineage>
        <taxon>Bacteria</taxon>
        <taxon>Bacillati</taxon>
        <taxon>Bacillota</taxon>
        <taxon>Clostridia</taxon>
        <taxon>Lachnospirales</taxon>
        <taxon>Lachnospiraceae</taxon>
        <taxon>Parablautia</taxon>
    </lineage>
</organism>
<dbReference type="PANTHER" id="PTHR30461:SF23">
    <property type="entry name" value="DNA RECOMBINASE-RELATED"/>
    <property type="match status" value="1"/>
</dbReference>
<sequence length="564" mass="65205">MARKSRKIGFVNVGKAAVEVPVKEEKPVFRAGLYARLSLESETNKERGTIENQMGLLKKFVEGADDIVVEHEYMDVSTTGTNFERSGFEEMMRDIRDGRINCVIVKDLSRLGRNYVEAGNYVERVFPFFEVRFIAVTDGYDSIREGADLSVCMANIFNEFYSRDLAKKIRASYRSHWKKGSNVCGNLAYGLMSDPMDKHHIIADPDSAPVVVRIFEMFVNGKMGYAQIAQTLNDEGVVGPKAYKDFKRKKELPEDYNPEWRGNTVSRILSNPYYAGDSRHNEYGSDSFAEKKQWQEPEENWIIVEDTHEPIVPRVLYLKAQERLKEIHKNSPKYGKKNEGELACRNFYKKKIVCGDCGSTMYLIKNPSGTTDFVCGGHQTKKGCSRKSVSESAVNDEVLRVIRVHMNVYVDSVEMLRRMNRKSESMKKYDVLTKEIWKLHHDMEKVAAHRQQLYEDYAERLIDAEQYGVFADKDAATETEMRRRINEVTEYQKKYDRNYCADADWEAAIEKYRNIRHLTKKMVDAFVEKIEIFSAGKVTVHLLYDDMLEELVAYTKEREAEDHG</sequence>
<dbReference type="Pfam" id="PF07508">
    <property type="entry name" value="Recombinase"/>
    <property type="match status" value="1"/>
</dbReference>
<dbReference type="Pfam" id="PF14287">
    <property type="entry name" value="DUF4368"/>
    <property type="match status" value="1"/>
</dbReference>
<protein>
    <submittedName>
        <fullName evidence="3">DUF4368 domain-containing protein</fullName>
    </submittedName>
</protein>
<evidence type="ECO:0000259" key="2">
    <source>
        <dbReference type="PROSITE" id="PS51737"/>
    </source>
</evidence>
<keyword evidence="4" id="KW-1185">Reference proteome</keyword>
<dbReference type="InterPro" id="IPR025827">
    <property type="entry name" value="Zn_ribbon_recom_dom"/>
</dbReference>
<dbReference type="InterPro" id="IPR011109">
    <property type="entry name" value="DNA_bind_recombinase_dom"/>
</dbReference>
<dbReference type="InterPro" id="IPR050639">
    <property type="entry name" value="SSR_resolvase"/>
</dbReference>
<dbReference type="GO" id="GO:0003677">
    <property type="term" value="F:DNA binding"/>
    <property type="evidence" value="ECO:0007669"/>
    <property type="project" value="InterPro"/>
</dbReference>
<dbReference type="InterPro" id="IPR025378">
    <property type="entry name" value="DUF4368"/>
</dbReference>
<dbReference type="RefSeq" id="WP_120472016.1">
    <property type="nucleotide sequence ID" value="NZ_RAYQ01000030.1"/>
</dbReference>
<dbReference type="Pfam" id="PF00239">
    <property type="entry name" value="Resolvase"/>
    <property type="match status" value="1"/>
</dbReference>
<evidence type="ECO:0000259" key="1">
    <source>
        <dbReference type="PROSITE" id="PS51736"/>
    </source>
</evidence>
<dbReference type="Gene3D" id="3.40.50.1390">
    <property type="entry name" value="Resolvase, N-terminal catalytic domain"/>
    <property type="match status" value="1"/>
</dbReference>
<dbReference type="Gene3D" id="3.90.1750.20">
    <property type="entry name" value="Putative Large Serine Recombinase, Chain B, Domain 2"/>
    <property type="match status" value="1"/>
</dbReference>
<dbReference type="PANTHER" id="PTHR30461">
    <property type="entry name" value="DNA-INVERTASE FROM LAMBDOID PROPHAGE"/>
    <property type="match status" value="1"/>
</dbReference>
<gene>
    <name evidence="3" type="ORF">D7V94_19685</name>
</gene>
<proteinExistence type="predicted"/>
<dbReference type="OrthoDB" id="1094757at2"/>
<dbReference type="Pfam" id="PF13408">
    <property type="entry name" value="Zn_ribbon_recom"/>
    <property type="match status" value="1"/>
</dbReference>
<dbReference type="PROSITE" id="PS51736">
    <property type="entry name" value="RECOMBINASES_3"/>
    <property type="match status" value="1"/>
</dbReference>
<feature type="domain" description="Resolvase/invertase-type recombinase catalytic" evidence="1">
    <location>
        <begin position="30"/>
        <end position="180"/>
    </location>
</feature>
<dbReference type="PROSITE" id="PS51737">
    <property type="entry name" value="RECOMBINASE_DNA_BIND"/>
    <property type="match status" value="1"/>
</dbReference>
<dbReference type="InterPro" id="IPR006119">
    <property type="entry name" value="Resolv_N"/>
</dbReference>
<dbReference type="SMART" id="SM00857">
    <property type="entry name" value="Resolvase"/>
    <property type="match status" value="1"/>
</dbReference>
<evidence type="ECO:0000313" key="4">
    <source>
        <dbReference type="Proteomes" id="UP000280696"/>
    </source>
</evidence>
<accession>A0A3A9ALA2</accession>
<name>A0A3A9ALA2_9FIRM</name>
<dbReference type="SUPFAM" id="SSF53041">
    <property type="entry name" value="Resolvase-like"/>
    <property type="match status" value="1"/>
</dbReference>
<feature type="domain" description="Recombinase" evidence="2">
    <location>
        <begin position="188"/>
        <end position="330"/>
    </location>
</feature>